<dbReference type="GO" id="GO:0008168">
    <property type="term" value="F:methyltransferase activity"/>
    <property type="evidence" value="ECO:0007669"/>
    <property type="project" value="UniProtKB-KW"/>
</dbReference>
<dbReference type="Proteomes" id="UP000549617">
    <property type="component" value="Unassembled WGS sequence"/>
</dbReference>
<dbReference type="AlphaFoldDB" id="A0A7W9EFC7"/>
<dbReference type="PANTHER" id="PTHR34203:SF15">
    <property type="entry name" value="SLL1173 PROTEIN"/>
    <property type="match status" value="1"/>
</dbReference>
<sequence length="261" mass="28623">MLREKLIGSLFENHIIGTRNFFDLVKLAAVRSEGIGDAYNNQLASKLVTAIAKPGSTFLDIGAHIGSVVSAALRRKSLNVIAVEAIPAKAERLTKKFPMVEVHCCALSDTDGEASFFINLNASGFSSLARNGTNVQEIKVSLKRLDQIVSADDVDMIKIDVEGAELGVLKGGEHLLKRCRPTVMFESGPEEVLGFTNVAMWSWLNEHDYAVFAPDRLGHTGPPMGLDVFLDSHSYPRRTTNYFAVHESRIEKIRVLASNPL</sequence>
<dbReference type="InterPro" id="IPR029063">
    <property type="entry name" value="SAM-dependent_MTases_sf"/>
</dbReference>
<protein>
    <submittedName>
        <fullName evidence="2">FkbM family methyltransferase</fullName>
    </submittedName>
</protein>
<keyword evidence="2" id="KW-0489">Methyltransferase</keyword>
<accession>A0A7W9EFC7</accession>
<evidence type="ECO:0000259" key="1">
    <source>
        <dbReference type="Pfam" id="PF05050"/>
    </source>
</evidence>
<keyword evidence="3" id="KW-1185">Reference proteome</keyword>
<proteinExistence type="predicted"/>
<dbReference type="InterPro" id="IPR006342">
    <property type="entry name" value="FkbM_mtfrase"/>
</dbReference>
<reference evidence="2 3" key="1">
    <citation type="submission" date="2020-08" db="EMBL/GenBank/DDBJ databases">
        <title>Genomic Encyclopedia of Type Strains, Phase IV (KMG-IV): sequencing the most valuable type-strain genomes for metagenomic binning, comparative biology and taxonomic classification.</title>
        <authorList>
            <person name="Goeker M."/>
        </authorList>
    </citation>
    <scope>NUCLEOTIDE SEQUENCE [LARGE SCALE GENOMIC DNA]</scope>
    <source>
        <strain evidence="2 3">DSM 25079</strain>
    </source>
</reference>
<dbReference type="PANTHER" id="PTHR34203">
    <property type="entry name" value="METHYLTRANSFERASE, FKBM FAMILY PROTEIN"/>
    <property type="match status" value="1"/>
</dbReference>
<dbReference type="GO" id="GO:0032259">
    <property type="term" value="P:methylation"/>
    <property type="evidence" value="ECO:0007669"/>
    <property type="project" value="UniProtKB-KW"/>
</dbReference>
<name>A0A7W9EFC7_9SPHN</name>
<feature type="domain" description="Methyltransferase FkbM" evidence="1">
    <location>
        <begin position="60"/>
        <end position="209"/>
    </location>
</feature>
<evidence type="ECO:0000313" key="3">
    <source>
        <dbReference type="Proteomes" id="UP000549617"/>
    </source>
</evidence>
<gene>
    <name evidence="2" type="ORF">FHS49_003135</name>
</gene>
<dbReference type="RefSeq" id="WP_184020262.1">
    <property type="nucleotide sequence ID" value="NZ_JACIJC010000005.1"/>
</dbReference>
<dbReference type="NCBIfam" id="TIGR01444">
    <property type="entry name" value="fkbM_fam"/>
    <property type="match status" value="1"/>
</dbReference>
<dbReference type="SUPFAM" id="SSF53335">
    <property type="entry name" value="S-adenosyl-L-methionine-dependent methyltransferases"/>
    <property type="match status" value="1"/>
</dbReference>
<dbReference type="Pfam" id="PF05050">
    <property type="entry name" value="Methyltransf_21"/>
    <property type="match status" value="1"/>
</dbReference>
<organism evidence="2 3">
    <name type="scientific">Sphingobium boeckii</name>
    <dbReference type="NCBI Taxonomy" id="1082345"/>
    <lineage>
        <taxon>Bacteria</taxon>
        <taxon>Pseudomonadati</taxon>
        <taxon>Pseudomonadota</taxon>
        <taxon>Alphaproteobacteria</taxon>
        <taxon>Sphingomonadales</taxon>
        <taxon>Sphingomonadaceae</taxon>
        <taxon>Sphingobium</taxon>
    </lineage>
</organism>
<dbReference type="EMBL" id="JACIJC010000005">
    <property type="protein sequence ID" value="MBB5687107.1"/>
    <property type="molecule type" value="Genomic_DNA"/>
</dbReference>
<comment type="caution">
    <text evidence="2">The sequence shown here is derived from an EMBL/GenBank/DDBJ whole genome shotgun (WGS) entry which is preliminary data.</text>
</comment>
<dbReference type="InterPro" id="IPR052514">
    <property type="entry name" value="SAM-dependent_MTase"/>
</dbReference>
<evidence type="ECO:0000313" key="2">
    <source>
        <dbReference type="EMBL" id="MBB5687107.1"/>
    </source>
</evidence>
<dbReference type="Gene3D" id="3.40.50.150">
    <property type="entry name" value="Vaccinia Virus protein VP39"/>
    <property type="match status" value="1"/>
</dbReference>
<keyword evidence="2" id="KW-0808">Transferase</keyword>